<dbReference type="InterPro" id="IPR006683">
    <property type="entry name" value="Thioestr_dom"/>
</dbReference>
<evidence type="ECO:0000256" key="2">
    <source>
        <dbReference type="ARBA" id="ARBA00022801"/>
    </source>
</evidence>
<dbReference type="CDD" id="cd03443">
    <property type="entry name" value="PaaI_thioesterase"/>
    <property type="match status" value="1"/>
</dbReference>
<dbReference type="Gene3D" id="3.10.129.10">
    <property type="entry name" value="Hotdog Thioesterase"/>
    <property type="match status" value="1"/>
</dbReference>
<dbReference type="PANTHER" id="PTHR21660:SF1">
    <property type="entry name" value="ACYL-COENZYME A THIOESTERASE 13"/>
    <property type="match status" value="1"/>
</dbReference>
<evidence type="ECO:0000313" key="4">
    <source>
        <dbReference type="EMBL" id="MDK3018222.1"/>
    </source>
</evidence>
<reference evidence="4 5" key="1">
    <citation type="submission" date="2023-05" db="EMBL/GenBank/DDBJ databases">
        <title>Pseudodonghicola sp. nov.</title>
        <authorList>
            <person name="Huang J."/>
        </authorList>
    </citation>
    <scope>NUCLEOTIDE SEQUENCE [LARGE SCALE GENOMIC DNA]</scope>
    <source>
        <strain evidence="4 5">IC7</strain>
    </source>
</reference>
<dbReference type="GO" id="GO:0016787">
    <property type="term" value="F:hydrolase activity"/>
    <property type="evidence" value="ECO:0007669"/>
    <property type="project" value="UniProtKB-KW"/>
</dbReference>
<dbReference type="SUPFAM" id="SSF54637">
    <property type="entry name" value="Thioesterase/thiol ester dehydrase-isomerase"/>
    <property type="match status" value="1"/>
</dbReference>
<name>A0ABT7F0V7_9RHOB</name>
<dbReference type="RefSeq" id="WP_284481038.1">
    <property type="nucleotide sequence ID" value="NZ_JASNJD010000007.1"/>
</dbReference>
<sequence>MSEQIWDSSLPEMDFGPFNQMVGVTLDAWAPGAARVVFEVEEKHLNGLGIAHGGAAMTVLDFAMGMGASYSESGAPRRRCVTLSMNTQFIKALTPGRAVIESRKVGGGAKTFFMEAELIDAAGDVCSRAQGVFRLAKIGD</sequence>
<comment type="caution">
    <text evidence="4">The sequence shown here is derived from an EMBL/GenBank/DDBJ whole genome shotgun (WGS) entry which is preliminary data.</text>
</comment>
<evidence type="ECO:0000259" key="3">
    <source>
        <dbReference type="Pfam" id="PF03061"/>
    </source>
</evidence>
<proteinExistence type="inferred from homology"/>
<dbReference type="PANTHER" id="PTHR21660">
    <property type="entry name" value="THIOESTERASE SUPERFAMILY MEMBER-RELATED"/>
    <property type="match status" value="1"/>
</dbReference>
<evidence type="ECO:0000313" key="5">
    <source>
        <dbReference type="Proteomes" id="UP001243757"/>
    </source>
</evidence>
<gene>
    <name evidence="4" type="ORF">QO033_11085</name>
</gene>
<keyword evidence="2 4" id="KW-0378">Hydrolase</keyword>
<dbReference type="EC" id="3.1.2.-" evidence="4"/>
<dbReference type="InterPro" id="IPR003736">
    <property type="entry name" value="PAAI_dom"/>
</dbReference>
<dbReference type="InterPro" id="IPR029069">
    <property type="entry name" value="HotDog_dom_sf"/>
</dbReference>
<accession>A0ABT7F0V7</accession>
<feature type="domain" description="Thioesterase" evidence="3">
    <location>
        <begin position="49"/>
        <end position="126"/>
    </location>
</feature>
<comment type="similarity">
    <text evidence="1">Belongs to the thioesterase PaaI family.</text>
</comment>
<keyword evidence="5" id="KW-1185">Reference proteome</keyword>
<dbReference type="Pfam" id="PF03061">
    <property type="entry name" value="4HBT"/>
    <property type="match status" value="1"/>
</dbReference>
<organism evidence="4 5">
    <name type="scientific">Pseudodonghicola flavimaris</name>
    <dbReference type="NCBI Taxonomy" id="3050036"/>
    <lineage>
        <taxon>Bacteria</taxon>
        <taxon>Pseudomonadati</taxon>
        <taxon>Pseudomonadota</taxon>
        <taxon>Alphaproteobacteria</taxon>
        <taxon>Rhodobacterales</taxon>
        <taxon>Paracoccaceae</taxon>
        <taxon>Pseudodonghicola</taxon>
    </lineage>
</organism>
<dbReference type="Proteomes" id="UP001243757">
    <property type="component" value="Unassembled WGS sequence"/>
</dbReference>
<dbReference type="EMBL" id="JASNJD010000007">
    <property type="protein sequence ID" value="MDK3018222.1"/>
    <property type="molecule type" value="Genomic_DNA"/>
</dbReference>
<dbReference type="NCBIfam" id="TIGR00369">
    <property type="entry name" value="unchar_dom_1"/>
    <property type="match status" value="1"/>
</dbReference>
<protein>
    <submittedName>
        <fullName evidence="4">PaaI family thioesterase</fullName>
        <ecNumber evidence="4">3.1.2.-</ecNumber>
    </submittedName>
</protein>
<dbReference type="InterPro" id="IPR039298">
    <property type="entry name" value="ACOT13"/>
</dbReference>
<evidence type="ECO:0000256" key="1">
    <source>
        <dbReference type="ARBA" id="ARBA00008324"/>
    </source>
</evidence>